<organism evidence="1 2">
    <name type="scientific">Mesorhizobium ventifaucium</name>
    <dbReference type="NCBI Taxonomy" id="666020"/>
    <lineage>
        <taxon>Bacteria</taxon>
        <taxon>Pseudomonadati</taxon>
        <taxon>Pseudomonadota</taxon>
        <taxon>Alphaproteobacteria</taxon>
        <taxon>Hyphomicrobiales</taxon>
        <taxon>Phyllobacteriaceae</taxon>
        <taxon>Mesorhizobium</taxon>
    </lineage>
</organism>
<reference evidence="1" key="1">
    <citation type="submission" date="2022-03" db="EMBL/GenBank/DDBJ databases">
        <authorList>
            <person name="Brunel B."/>
        </authorList>
    </citation>
    <scope>NUCLEOTIDE SEQUENCE</scope>
    <source>
        <strain evidence="1">STM4922sample</strain>
    </source>
</reference>
<evidence type="ECO:0000313" key="1">
    <source>
        <dbReference type="EMBL" id="CAH2399190.1"/>
    </source>
</evidence>
<dbReference type="RefSeq" id="WP_254024961.1">
    <property type="nucleotide sequence ID" value="NZ_CAKXZS010000014.1"/>
</dbReference>
<proteinExistence type="predicted"/>
<protein>
    <submittedName>
        <fullName evidence="1">Uncharacterized protein</fullName>
    </submittedName>
</protein>
<gene>
    <name evidence="1" type="ORF">MES4922_210142</name>
</gene>
<dbReference type="EMBL" id="CAKXZS010000014">
    <property type="protein sequence ID" value="CAH2399190.1"/>
    <property type="molecule type" value="Genomic_DNA"/>
</dbReference>
<name>A0ABM9DSU9_9HYPH</name>
<sequence>MTIDKSVNYELRQYALWVEACVNEHGGSAALASWEQIEKVVNAHGALVAALETARASVAGEWGEDHPEVKDIDAALALARGEKS</sequence>
<comment type="caution">
    <text evidence="1">The sequence shown here is derived from an EMBL/GenBank/DDBJ whole genome shotgun (WGS) entry which is preliminary data.</text>
</comment>
<evidence type="ECO:0000313" key="2">
    <source>
        <dbReference type="Proteomes" id="UP001152604"/>
    </source>
</evidence>
<dbReference type="Proteomes" id="UP001152604">
    <property type="component" value="Unassembled WGS sequence"/>
</dbReference>
<keyword evidence="2" id="KW-1185">Reference proteome</keyword>
<accession>A0ABM9DSU9</accession>